<keyword evidence="2" id="KW-1185">Reference proteome</keyword>
<accession>A0A8S1DQG0</accession>
<gene>
    <name evidence="1" type="ORF">CLODIP_2_CD09487</name>
</gene>
<dbReference type="EMBL" id="CADEPI010000275">
    <property type="protein sequence ID" value="CAB3382534.1"/>
    <property type="molecule type" value="Genomic_DNA"/>
</dbReference>
<evidence type="ECO:0000313" key="2">
    <source>
        <dbReference type="Proteomes" id="UP000494165"/>
    </source>
</evidence>
<dbReference type="Proteomes" id="UP000494165">
    <property type="component" value="Unassembled WGS sequence"/>
</dbReference>
<reference evidence="1 2" key="1">
    <citation type="submission" date="2020-04" db="EMBL/GenBank/DDBJ databases">
        <authorList>
            <person name="Alioto T."/>
            <person name="Alioto T."/>
            <person name="Gomez Garrido J."/>
        </authorList>
    </citation>
    <scope>NUCLEOTIDE SEQUENCE [LARGE SCALE GENOMIC DNA]</scope>
</reference>
<evidence type="ECO:0000313" key="1">
    <source>
        <dbReference type="EMBL" id="CAB3382534.1"/>
    </source>
</evidence>
<name>A0A8S1DQG0_9INSE</name>
<comment type="caution">
    <text evidence="1">The sequence shown here is derived from an EMBL/GenBank/DDBJ whole genome shotgun (WGS) entry which is preliminary data.</text>
</comment>
<proteinExistence type="predicted"/>
<sequence>MLIRGHSQISCLLLANADEIRTVELGDIQLQTQLTLLARCKLQLLVSGCGARAAAAAAGDISLFVLPQGIYGRAAFFLLATKRSLSRRNCTFPRRLLIKLKSLSARVAIGERLSGSVCIVGINCQLIDPPPRPLCELNPSHSLGQGQSSSFYLQTWPLQGSDILLREQISTFSTR</sequence>
<protein>
    <submittedName>
        <fullName evidence="1">Uncharacterized protein</fullName>
    </submittedName>
</protein>
<dbReference type="AlphaFoldDB" id="A0A8S1DQG0"/>
<organism evidence="1 2">
    <name type="scientific">Cloeon dipterum</name>
    <dbReference type="NCBI Taxonomy" id="197152"/>
    <lineage>
        <taxon>Eukaryota</taxon>
        <taxon>Metazoa</taxon>
        <taxon>Ecdysozoa</taxon>
        <taxon>Arthropoda</taxon>
        <taxon>Hexapoda</taxon>
        <taxon>Insecta</taxon>
        <taxon>Pterygota</taxon>
        <taxon>Palaeoptera</taxon>
        <taxon>Ephemeroptera</taxon>
        <taxon>Pisciforma</taxon>
        <taxon>Baetidae</taxon>
        <taxon>Cloeon</taxon>
    </lineage>
</organism>